<dbReference type="InterPro" id="IPR011256">
    <property type="entry name" value="Reg_factor_effector_dom_sf"/>
</dbReference>
<dbReference type="RefSeq" id="WP_115751667.1">
    <property type="nucleotide sequence ID" value="NZ_LARY01000001.1"/>
</dbReference>
<accession>A0A3D8TT98</accession>
<evidence type="ECO:0000313" key="1">
    <source>
        <dbReference type="EMBL" id="RDX02009.1"/>
    </source>
</evidence>
<dbReference type="Gene3D" id="3.20.80.10">
    <property type="entry name" value="Regulatory factor, effector binding domain"/>
    <property type="match status" value="1"/>
</dbReference>
<organism evidence="1 2">
    <name type="scientific">Listeria kieliensis</name>
    <dbReference type="NCBI Taxonomy" id="1621700"/>
    <lineage>
        <taxon>Bacteria</taxon>
        <taxon>Bacillati</taxon>
        <taxon>Bacillota</taxon>
        <taxon>Bacilli</taxon>
        <taxon>Bacillales</taxon>
        <taxon>Listeriaceae</taxon>
        <taxon>Listeria</taxon>
    </lineage>
</organism>
<sequence>MKFLISNTTRTNNFNDPDIQAKLITLWKENESFVKQTFGQGKTVAAVYHHYESNYKGDYSVSICKETDTDAAFDTSKYHWKEYAVDGSDNLGIINTWKQIWSDEEAQLINRVYDFDFEKYKPNGDVSILIAVQ</sequence>
<dbReference type="AlphaFoldDB" id="A0A3D8TT98"/>
<proteinExistence type="predicted"/>
<keyword evidence="2" id="KW-1185">Reference proteome</keyword>
<reference evidence="2" key="1">
    <citation type="submission" date="2015-04" db="EMBL/GenBank/DDBJ databases">
        <authorList>
            <person name="Schardt J."/>
            <person name="Mueller-Herbst S."/>
            <person name="Scherer S."/>
            <person name="Huptas C."/>
        </authorList>
    </citation>
    <scope>NUCLEOTIDE SEQUENCE [LARGE SCALE GENOMIC DNA]</scope>
    <source>
        <strain evidence="2">Kiel-L1</strain>
    </source>
</reference>
<comment type="caution">
    <text evidence="1">The sequence shown here is derived from an EMBL/GenBank/DDBJ whole genome shotgun (WGS) entry which is preliminary data.</text>
</comment>
<dbReference type="EMBL" id="LARY01000001">
    <property type="protein sequence ID" value="RDX02009.1"/>
    <property type="molecule type" value="Genomic_DNA"/>
</dbReference>
<dbReference type="Proteomes" id="UP000257055">
    <property type="component" value="Unassembled WGS sequence"/>
</dbReference>
<evidence type="ECO:0000313" key="2">
    <source>
        <dbReference type="Proteomes" id="UP000257055"/>
    </source>
</evidence>
<name>A0A3D8TT98_9LIST</name>
<gene>
    <name evidence="1" type="ORF">UR08_00185</name>
</gene>
<protein>
    <submittedName>
        <fullName evidence="1">Transcriptional regulator</fullName>
    </submittedName>
</protein>